<evidence type="ECO:0000313" key="5">
    <source>
        <dbReference type="Proteomes" id="UP000257109"/>
    </source>
</evidence>
<evidence type="ECO:0000256" key="3">
    <source>
        <dbReference type="SAM" id="MobiDB-lite"/>
    </source>
</evidence>
<feature type="compositionally biased region" description="Basic and acidic residues" evidence="3">
    <location>
        <begin position="150"/>
        <end position="160"/>
    </location>
</feature>
<dbReference type="PANTHER" id="PTHR15074">
    <property type="entry name" value="METHYL-CPG-BINDING PROTEIN"/>
    <property type="match status" value="1"/>
</dbReference>
<organism evidence="4 5">
    <name type="scientific">Mucuna pruriens</name>
    <name type="common">Velvet bean</name>
    <name type="synonym">Dolichos pruriens</name>
    <dbReference type="NCBI Taxonomy" id="157652"/>
    <lineage>
        <taxon>Eukaryota</taxon>
        <taxon>Viridiplantae</taxon>
        <taxon>Streptophyta</taxon>
        <taxon>Embryophyta</taxon>
        <taxon>Tracheophyta</taxon>
        <taxon>Spermatophyta</taxon>
        <taxon>Magnoliopsida</taxon>
        <taxon>eudicotyledons</taxon>
        <taxon>Gunneridae</taxon>
        <taxon>Pentapetalae</taxon>
        <taxon>rosids</taxon>
        <taxon>fabids</taxon>
        <taxon>Fabales</taxon>
        <taxon>Fabaceae</taxon>
        <taxon>Papilionoideae</taxon>
        <taxon>50 kb inversion clade</taxon>
        <taxon>NPAAA clade</taxon>
        <taxon>indigoferoid/millettioid clade</taxon>
        <taxon>Phaseoleae</taxon>
        <taxon>Mucuna</taxon>
    </lineage>
</organism>
<feature type="compositionally biased region" description="Basic and acidic residues" evidence="3">
    <location>
        <begin position="104"/>
        <end position="118"/>
    </location>
</feature>
<keyword evidence="2" id="KW-0539">Nucleus</keyword>
<feature type="non-terminal residue" evidence="4">
    <location>
        <position position="648"/>
    </location>
</feature>
<feature type="region of interest" description="Disordered" evidence="3">
    <location>
        <begin position="166"/>
        <end position="214"/>
    </location>
</feature>
<protein>
    <submittedName>
        <fullName evidence="4">Uncharacterized protein</fullName>
    </submittedName>
</protein>
<feature type="non-terminal residue" evidence="4">
    <location>
        <position position="1"/>
    </location>
</feature>
<evidence type="ECO:0000256" key="2">
    <source>
        <dbReference type="ARBA" id="ARBA00023242"/>
    </source>
</evidence>
<feature type="region of interest" description="Disordered" evidence="3">
    <location>
        <begin position="99"/>
        <end position="125"/>
    </location>
</feature>
<proteinExistence type="predicted"/>
<feature type="compositionally biased region" description="Polar residues" evidence="3">
    <location>
        <begin position="43"/>
        <end position="59"/>
    </location>
</feature>
<dbReference type="AlphaFoldDB" id="A0A371E0Y7"/>
<feature type="region of interest" description="Disordered" evidence="3">
    <location>
        <begin position="37"/>
        <end position="61"/>
    </location>
</feature>
<feature type="region of interest" description="Disordered" evidence="3">
    <location>
        <begin position="141"/>
        <end position="160"/>
    </location>
</feature>
<dbReference type="STRING" id="157652.A0A371E0Y7"/>
<sequence>MECILALPAQNQKEGSVINLKKLRKNKEIDDKREKLIEHDLQRSGNEIGTGNTKINNGKRTSKKYEKVAKVYPYFWGKTGDNGEENADEIVIEKIKSKNKRRLKEHEPQGDYENKVDTESCGYGSEENGGKIVIEKIISKRKRRLKKHEPKGENEKKVDAELCYYGSEGNGDESAIGKIKSKQKRRSKKHEPQGDNEKKKRRSKKHEPQGDNEKKVDAELCCYDSEENGDVIAFENIKSRKKKWSKKREPQGDNKEKIDPELCCYGCDIGFVDDKILADGTIKSKEKKKKKAAEYKLQENGDDAETSKFIFKKHEPQYDNKEKIDPESCCYGCDVGFVEDKLLADGKIKSKEKKKKKKAVEDKLWENGDAETSKFILKKCEPQGDNKEKNGPESCYYGCDIGFVEDKLLADGKIKSKEKKKKAVEDELRGNGDDAETSKFIFKKCEPQGDNKEKIDPELCCYGCDVGFVEDKLRADGKIKSEEKKKKKAVEDKLRENGDDAETSKFIFKKFEPEGDNKEKIDPESCCYGCDVGFVEDKLLADGTIKSKEKKKKAVEDKLRENGDDAETSKFIFMKCEPQGDNKEKIDPESCCYGCDIGFNGTESCYYGCDIGFVEDKLLADGKIKSMVKKKKKVVEDELRGNVDDAET</sequence>
<dbReference type="GO" id="GO:0003677">
    <property type="term" value="F:DNA binding"/>
    <property type="evidence" value="ECO:0007669"/>
    <property type="project" value="InterPro"/>
</dbReference>
<evidence type="ECO:0000313" key="4">
    <source>
        <dbReference type="EMBL" id="RDX58428.1"/>
    </source>
</evidence>
<dbReference type="Proteomes" id="UP000257109">
    <property type="component" value="Unassembled WGS sequence"/>
</dbReference>
<dbReference type="EMBL" id="QJKJ01017510">
    <property type="protein sequence ID" value="RDX58428.1"/>
    <property type="molecule type" value="Genomic_DNA"/>
</dbReference>
<feature type="compositionally biased region" description="Basic residues" evidence="3">
    <location>
        <begin position="179"/>
        <end position="189"/>
    </location>
</feature>
<dbReference type="PANTHER" id="PTHR15074:SF0">
    <property type="entry name" value="METHYL-CPG-BINDING DOMAIN PROTEIN 4-LIKE PROTEIN"/>
    <property type="match status" value="1"/>
</dbReference>
<comment type="caution">
    <text evidence="4">The sequence shown here is derived from an EMBL/GenBank/DDBJ whole genome shotgun (WGS) entry which is preliminary data.</text>
</comment>
<comment type="subcellular location">
    <subcellularLocation>
        <location evidence="1">Nucleus</location>
    </subcellularLocation>
</comment>
<reference evidence="4" key="1">
    <citation type="submission" date="2018-05" db="EMBL/GenBank/DDBJ databases">
        <title>Draft genome of Mucuna pruriens seed.</title>
        <authorList>
            <person name="Nnadi N.E."/>
            <person name="Vos R."/>
            <person name="Hasami M.H."/>
            <person name="Devisetty U.K."/>
            <person name="Aguiy J.C."/>
        </authorList>
    </citation>
    <scope>NUCLEOTIDE SEQUENCE [LARGE SCALE GENOMIC DNA]</scope>
    <source>
        <strain evidence="4">JCA_2017</strain>
    </source>
</reference>
<accession>A0A371E0Y7</accession>
<gene>
    <name evidence="4" type="ORF">CR513_62258</name>
</gene>
<name>A0A371E0Y7_MUCPR</name>
<dbReference type="InterPro" id="IPR045138">
    <property type="entry name" value="MeCP2/MBD4"/>
</dbReference>
<dbReference type="GO" id="GO:0005634">
    <property type="term" value="C:nucleus"/>
    <property type="evidence" value="ECO:0007669"/>
    <property type="project" value="UniProtKB-SubCell"/>
</dbReference>
<evidence type="ECO:0000256" key="1">
    <source>
        <dbReference type="ARBA" id="ARBA00004123"/>
    </source>
</evidence>
<keyword evidence="5" id="KW-1185">Reference proteome</keyword>
<dbReference type="OrthoDB" id="1436242at2759"/>